<dbReference type="Gene3D" id="3.30.530.20">
    <property type="match status" value="1"/>
</dbReference>
<reference evidence="1 2" key="1">
    <citation type="submission" date="2021-01" db="EMBL/GenBank/DDBJ databases">
        <title>Sequencing the genomes of 1000 actinobacteria strains.</title>
        <authorList>
            <person name="Klenk H.-P."/>
        </authorList>
    </citation>
    <scope>NUCLEOTIDE SEQUENCE [LARGE SCALE GENOMIC DNA]</scope>
    <source>
        <strain evidence="1 2">DSM 18662</strain>
    </source>
</reference>
<keyword evidence="2" id="KW-1185">Reference proteome</keyword>
<accession>A0ABS2RJ26</accession>
<name>A0ABS2RJ26_9ACTN</name>
<dbReference type="RefSeq" id="WP_204916596.1">
    <property type="nucleotide sequence ID" value="NZ_BAAAQP010000011.1"/>
</dbReference>
<organism evidence="1 2">
    <name type="scientific">Microlunatus panaciterrae</name>
    <dbReference type="NCBI Taxonomy" id="400768"/>
    <lineage>
        <taxon>Bacteria</taxon>
        <taxon>Bacillati</taxon>
        <taxon>Actinomycetota</taxon>
        <taxon>Actinomycetes</taxon>
        <taxon>Propionibacteriales</taxon>
        <taxon>Propionibacteriaceae</taxon>
        <taxon>Microlunatus</taxon>
    </lineage>
</organism>
<sequence>MAVPTGTELTLQHTVAQPDDAASTAAGWHLCLAVAEELLGGRQVGPIIGRAALDHGWQQLRDEYQTNLDSRR</sequence>
<evidence type="ECO:0000313" key="2">
    <source>
        <dbReference type="Proteomes" id="UP000704762"/>
    </source>
</evidence>
<gene>
    <name evidence="1" type="ORF">JOE57_000895</name>
</gene>
<proteinExistence type="predicted"/>
<protein>
    <submittedName>
        <fullName evidence="1">Uncharacterized protein</fullName>
    </submittedName>
</protein>
<comment type="caution">
    <text evidence="1">The sequence shown here is derived from an EMBL/GenBank/DDBJ whole genome shotgun (WGS) entry which is preliminary data.</text>
</comment>
<dbReference type="EMBL" id="JAFBCF010000001">
    <property type="protein sequence ID" value="MBM7797974.1"/>
    <property type="molecule type" value="Genomic_DNA"/>
</dbReference>
<evidence type="ECO:0000313" key="1">
    <source>
        <dbReference type="EMBL" id="MBM7797974.1"/>
    </source>
</evidence>
<dbReference type="InterPro" id="IPR023393">
    <property type="entry name" value="START-like_dom_sf"/>
</dbReference>
<dbReference type="Proteomes" id="UP000704762">
    <property type="component" value="Unassembled WGS sequence"/>
</dbReference>
<dbReference type="SUPFAM" id="SSF55961">
    <property type="entry name" value="Bet v1-like"/>
    <property type="match status" value="1"/>
</dbReference>